<dbReference type="AlphaFoldDB" id="A0AAD4ESE2"/>
<feature type="compositionally biased region" description="Basic and acidic residues" evidence="1">
    <location>
        <begin position="204"/>
        <end position="216"/>
    </location>
</feature>
<dbReference type="EMBL" id="JAHCVI010000004">
    <property type="protein sequence ID" value="KAG7286521.1"/>
    <property type="molecule type" value="Genomic_DNA"/>
</dbReference>
<evidence type="ECO:0000313" key="3">
    <source>
        <dbReference type="Proteomes" id="UP001197093"/>
    </source>
</evidence>
<reference evidence="2" key="1">
    <citation type="submission" date="2023-02" db="EMBL/GenBank/DDBJ databases">
        <authorList>
            <person name="Palmer J.M."/>
        </authorList>
    </citation>
    <scope>NUCLEOTIDE SEQUENCE</scope>
    <source>
        <strain evidence="2">FW57</strain>
    </source>
</reference>
<sequence>MEVPKRPKIGADSVRGMLDYIWDDFTRKLAHRQYKDLENVVLEAVRTQVAKGESELAETFASLAAEDERRAQKVSSRFLDRRELAEKLGRAIVSELRKNCGATTPSSTLEPAKATVPGAEPVVIDLDKDENGNGNGNGNESTARPDAGESSSTKRPSHAQSPSKKCHKGPEGREYGEEEMIRDHGRRVLDDDGKDIDDGQAQDFNERLAWKLEQTRAKTKGKQKATAPSPVAPGSLPRIVMAPASRPPPSDLDPSETAQPAQSSTAPLVDGQRAPVPDMNFGFTENYMAPRQDTYGANQGRADADSVTLKVNQAVASNIVELSAFFQAQAASGPPPC</sequence>
<name>A0AAD4ESE2_9PEZI</name>
<feature type="compositionally biased region" description="Polar residues" evidence="1">
    <location>
        <begin position="149"/>
        <end position="163"/>
    </location>
</feature>
<feature type="compositionally biased region" description="Polar residues" evidence="1">
    <location>
        <begin position="256"/>
        <end position="266"/>
    </location>
</feature>
<evidence type="ECO:0000313" key="2">
    <source>
        <dbReference type="EMBL" id="KAG7286521.1"/>
    </source>
</evidence>
<evidence type="ECO:0000256" key="1">
    <source>
        <dbReference type="SAM" id="MobiDB-lite"/>
    </source>
</evidence>
<feature type="compositionally biased region" description="Basic and acidic residues" evidence="1">
    <location>
        <begin position="168"/>
        <end position="191"/>
    </location>
</feature>
<organism evidence="2 3">
    <name type="scientific">Staphylotrichum longicolle</name>
    <dbReference type="NCBI Taxonomy" id="669026"/>
    <lineage>
        <taxon>Eukaryota</taxon>
        <taxon>Fungi</taxon>
        <taxon>Dikarya</taxon>
        <taxon>Ascomycota</taxon>
        <taxon>Pezizomycotina</taxon>
        <taxon>Sordariomycetes</taxon>
        <taxon>Sordariomycetidae</taxon>
        <taxon>Sordariales</taxon>
        <taxon>Chaetomiaceae</taxon>
        <taxon>Staphylotrichum</taxon>
    </lineage>
</organism>
<gene>
    <name evidence="2" type="ORF">NEMBOFW57_008832</name>
</gene>
<protein>
    <submittedName>
        <fullName evidence="2">Uncharacterized protein</fullName>
    </submittedName>
</protein>
<proteinExistence type="predicted"/>
<feature type="region of interest" description="Disordered" evidence="1">
    <location>
        <begin position="100"/>
        <end position="284"/>
    </location>
</feature>
<accession>A0AAD4ESE2</accession>
<dbReference type="Proteomes" id="UP001197093">
    <property type="component" value="Unassembled WGS sequence"/>
</dbReference>
<comment type="caution">
    <text evidence="2">The sequence shown here is derived from an EMBL/GenBank/DDBJ whole genome shotgun (WGS) entry which is preliminary data.</text>
</comment>
<keyword evidence="3" id="KW-1185">Reference proteome</keyword>